<feature type="transmembrane region" description="Helical" evidence="1">
    <location>
        <begin position="34"/>
        <end position="54"/>
    </location>
</feature>
<feature type="transmembrane region" description="Helical" evidence="1">
    <location>
        <begin position="223"/>
        <end position="242"/>
    </location>
</feature>
<keyword evidence="1" id="KW-0812">Transmembrane</keyword>
<feature type="transmembrane region" description="Helical" evidence="1">
    <location>
        <begin position="66"/>
        <end position="89"/>
    </location>
</feature>
<feature type="transmembrane region" description="Helical" evidence="1">
    <location>
        <begin position="254"/>
        <end position="271"/>
    </location>
</feature>
<evidence type="ECO:0000313" key="4">
    <source>
        <dbReference type="EMBL" id="CNI22636.1"/>
    </source>
</evidence>
<feature type="transmembrane region" description="Helical" evidence="1">
    <location>
        <begin position="200"/>
        <end position="217"/>
    </location>
</feature>
<reference evidence="4 6" key="2">
    <citation type="submission" date="2015-03" db="EMBL/GenBank/DDBJ databases">
        <authorList>
            <person name="Murphy D."/>
        </authorList>
    </citation>
    <scope>NUCLEOTIDE SEQUENCE [LARGE SCALE GENOMIC DNA]</scope>
    <source>
        <strain evidence="4 6">Y233</strain>
    </source>
</reference>
<dbReference type="InterPro" id="IPR000620">
    <property type="entry name" value="EamA_dom"/>
</dbReference>
<dbReference type="KEGG" id="ysi:BF17_07150"/>
<dbReference type="GeneID" id="96663356"/>
<dbReference type="EMBL" id="CQBK01000019">
    <property type="protein sequence ID" value="CNI22636.1"/>
    <property type="molecule type" value="Genomic_DNA"/>
</dbReference>
<dbReference type="Proteomes" id="UP000019439">
    <property type="component" value="Chromosome"/>
</dbReference>
<dbReference type="GO" id="GO:0016020">
    <property type="term" value="C:membrane"/>
    <property type="evidence" value="ECO:0007669"/>
    <property type="project" value="InterPro"/>
</dbReference>
<keyword evidence="1" id="KW-0472">Membrane</keyword>
<dbReference type="AlphaFoldDB" id="A0A0T9QQA4"/>
<evidence type="ECO:0000313" key="5">
    <source>
        <dbReference type="Proteomes" id="UP000019439"/>
    </source>
</evidence>
<gene>
    <name evidence="3" type="ORF">BF17_07150</name>
    <name evidence="4" type="ORF">ERS008667_02796</name>
</gene>
<proteinExistence type="predicted"/>
<feature type="transmembrane region" description="Helical" evidence="1">
    <location>
        <begin position="277"/>
        <end position="297"/>
    </location>
</feature>
<feature type="transmembrane region" description="Helical" evidence="1">
    <location>
        <begin position="95"/>
        <end position="116"/>
    </location>
</feature>
<dbReference type="Pfam" id="PF00892">
    <property type="entry name" value="EamA"/>
    <property type="match status" value="1"/>
</dbReference>
<evidence type="ECO:0000256" key="1">
    <source>
        <dbReference type="SAM" id="Phobius"/>
    </source>
</evidence>
<feature type="transmembrane region" description="Helical" evidence="1">
    <location>
        <begin position="160"/>
        <end position="180"/>
    </location>
</feature>
<name>A0A0T9QQA4_9GAMM</name>
<keyword evidence="1" id="KW-1133">Transmembrane helix</keyword>
<keyword evidence="5" id="KW-1185">Reference proteome</keyword>
<dbReference type="PATRIC" id="fig|367190.3.peg.1377"/>
<sequence length="309" mass="34021">MHAYSGIGYGVIFCLISAAFDVYVGYITQSISPAVIILYCFISSAIVFLLFSIFKQGIAVFYKAKANLPLLILTNVAVLLNWGGLIVSLRYLEPAIVGIASVACGPAITTIISRCIDNRNGKNSGLEFIISWLIMVGVILMLFNSLMGKSGVTTTTADERLIGIICVILSALGTVTYTFISRELYQRQWETYEILGFRNMLMLLIAVVYCLYADVPLSINMRLAAPMVLLVVIGHLLPIYLIQNTIKRLQPLHVSLVLLLLPVFTLLLQYFDTRVEVSFDSIAAVSIIAILLFILGINKIIGNPKTRGE</sequence>
<evidence type="ECO:0000313" key="6">
    <source>
        <dbReference type="Proteomes" id="UP000038204"/>
    </source>
</evidence>
<reference evidence="3 5" key="1">
    <citation type="journal article" date="2014" name="Genome Announc.">
        <title>Genome Sequence of Yersinia similis Y228T, a Member of the Yersinia pseudotuberculosis Complex.</title>
        <authorList>
            <person name="Sprague L.D."/>
            <person name="Neubauer H."/>
        </authorList>
    </citation>
    <scope>NUCLEOTIDE SEQUENCE [LARGE SCALE GENOMIC DNA]</scope>
    <source>
        <strain evidence="3 5">228</strain>
    </source>
</reference>
<feature type="transmembrane region" description="Helical" evidence="1">
    <location>
        <begin position="7"/>
        <end position="28"/>
    </location>
</feature>
<dbReference type="EMBL" id="CP007230">
    <property type="protein sequence ID" value="AHK19118.1"/>
    <property type="molecule type" value="Genomic_DNA"/>
</dbReference>
<feature type="transmembrane region" description="Helical" evidence="1">
    <location>
        <begin position="128"/>
        <end position="148"/>
    </location>
</feature>
<feature type="domain" description="EamA" evidence="2">
    <location>
        <begin position="162"/>
        <end position="294"/>
    </location>
</feature>
<evidence type="ECO:0000259" key="2">
    <source>
        <dbReference type="Pfam" id="PF00892"/>
    </source>
</evidence>
<protein>
    <submittedName>
        <fullName evidence="3 4">Transporter</fullName>
    </submittedName>
</protein>
<evidence type="ECO:0000313" key="3">
    <source>
        <dbReference type="EMBL" id="AHK19118.1"/>
    </source>
</evidence>
<accession>A0A0T9QQA4</accession>
<dbReference type="Proteomes" id="UP000038204">
    <property type="component" value="Unassembled WGS sequence"/>
</dbReference>
<dbReference type="RefSeq" id="WP_025381874.1">
    <property type="nucleotide sequence ID" value="NZ_CABIIH010000273.1"/>
</dbReference>
<organism evidence="4 6">
    <name type="scientific">Yersinia similis</name>
    <dbReference type="NCBI Taxonomy" id="367190"/>
    <lineage>
        <taxon>Bacteria</taxon>
        <taxon>Pseudomonadati</taxon>
        <taxon>Pseudomonadota</taxon>
        <taxon>Gammaproteobacteria</taxon>
        <taxon>Enterobacterales</taxon>
        <taxon>Yersiniaceae</taxon>
        <taxon>Yersinia</taxon>
    </lineage>
</organism>